<accession>A0A1G7N3K3</accession>
<feature type="compositionally biased region" description="Basic and acidic residues" evidence="1">
    <location>
        <begin position="107"/>
        <end position="118"/>
    </location>
</feature>
<name>A0A1G7N3K3_9BRAD</name>
<gene>
    <name evidence="3" type="ORF">SAMN05216337_10688</name>
</gene>
<dbReference type="Proteomes" id="UP000199245">
    <property type="component" value="Unassembled WGS sequence"/>
</dbReference>
<protein>
    <submittedName>
        <fullName evidence="3">Uncharacterized protein</fullName>
    </submittedName>
</protein>
<feature type="transmembrane region" description="Helical" evidence="2">
    <location>
        <begin position="35"/>
        <end position="52"/>
    </location>
</feature>
<proteinExistence type="predicted"/>
<reference evidence="3 4" key="1">
    <citation type="submission" date="2016-10" db="EMBL/GenBank/DDBJ databases">
        <authorList>
            <person name="de Groot N.N."/>
        </authorList>
    </citation>
    <scope>NUCLEOTIDE SEQUENCE [LARGE SCALE GENOMIC DNA]</scope>
    <source>
        <strain evidence="3 4">R5</strain>
    </source>
</reference>
<keyword evidence="2" id="KW-0472">Membrane</keyword>
<evidence type="ECO:0000256" key="2">
    <source>
        <dbReference type="SAM" id="Phobius"/>
    </source>
</evidence>
<feature type="compositionally biased region" description="Basic residues" evidence="1">
    <location>
        <begin position="59"/>
        <end position="69"/>
    </location>
</feature>
<keyword evidence="2" id="KW-1133">Transmembrane helix</keyword>
<feature type="region of interest" description="Disordered" evidence="1">
    <location>
        <begin position="59"/>
        <end position="132"/>
    </location>
</feature>
<dbReference type="RefSeq" id="WP_229161456.1">
    <property type="nucleotide sequence ID" value="NZ_JACMYN010000291.1"/>
</dbReference>
<dbReference type="AlphaFoldDB" id="A0A1G7N3K3"/>
<evidence type="ECO:0000313" key="3">
    <source>
        <dbReference type="EMBL" id="SDF68623.1"/>
    </source>
</evidence>
<evidence type="ECO:0000256" key="1">
    <source>
        <dbReference type="SAM" id="MobiDB-lite"/>
    </source>
</evidence>
<dbReference type="EMBL" id="FMZW01000068">
    <property type="protein sequence ID" value="SDF68623.1"/>
    <property type="molecule type" value="Genomic_DNA"/>
</dbReference>
<evidence type="ECO:0000313" key="4">
    <source>
        <dbReference type="Proteomes" id="UP000199245"/>
    </source>
</evidence>
<organism evidence="3 4">
    <name type="scientific">Bradyrhizobium brasilense</name>
    <dbReference type="NCBI Taxonomy" id="1419277"/>
    <lineage>
        <taxon>Bacteria</taxon>
        <taxon>Pseudomonadati</taxon>
        <taxon>Pseudomonadota</taxon>
        <taxon>Alphaproteobacteria</taxon>
        <taxon>Hyphomicrobiales</taxon>
        <taxon>Nitrobacteraceae</taxon>
        <taxon>Bradyrhizobium</taxon>
    </lineage>
</organism>
<keyword evidence="2" id="KW-0812">Transmembrane</keyword>
<sequence length="132" mass="14351">MFDTVKRNRPGQAAAALSRILHCGTVIGGNTMLELLIVALVAGIGFISGYGARELISRRRRRSAPRAHVRAPQVRAANDDSSASGWYRRTGTQPADHAIPPPDELDGAVRDLLGELSRRNANPSPAPHRRRQ</sequence>